<keyword evidence="4 6" id="KW-0371">Homeobox</keyword>
<evidence type="ECO:0000256" key="1">
    <source>
        <dbReference type="ARBA" id="ARBA00004123"/>
    </source>
</evidence>
<proteinExistence type="inferred from homology"/>
<evidence type="ECO:0000313" key="10">
    <source>
        <dbReference type="EMBL" id="CRL00406.1"/>
    </source>
</evidence>
<dbReference type="Gene3D" id="1.10.10.60">
    <property type="entry name" value="Homeodomain-like"/>
    <property type="match status" value="1"/>
</dbReference>
<dbReference type="GO" id="GO:0000978">
    <property type="term" value="F:RNA polymerase II cis-regulatory region sequence-specific DNA binding"/>
    <property type="evidence" value="ECO:0007669"/>
    <property type="project" value="TreeGrafter"/>
</dbReference>
<dbReference type="InterPro" id="IPR051440">
    <property type="entry name" value="Goosecoid-like_HB"/>
</dbReference>
<dbReference type="SUPFAM" id="SSF46689">
    <property type="entry name" value="Homeodomain-like"/>
    <property type="match status" value="1"/>
</dbReference>
<dbReference type="AlphaFoldDB" id="A0A1J1IMT8"/>
<evidence type="ECO:0000313" key="11">
    <source>
        <dbReference type="Proteomes" id="UP000183832"/>
    </source>
</evidence>
<dbReference type="STRING" id="568069.A0A1J1IMT8"/>
<dbReference type="FunFam" id="1.10.10.60:FF:000223">
    <property type="entry name" value="Goosecoid homeobox 2"/>
    <property type="match status" value="1"/>
</dbReference>
<evidence type="ECO:0000256" key="8">
    <source>
        <dbReference type="SAM" id="MobiDB-lite"/>
    </source>
</evidence>
<reference evidence="10 11" key="1">
    <citation type="submission" date="2015-04" db="EMBL/GenBank/DDBJ databases">
        <authorList>
            <person name="Syromyatnikov M.Y."/>
            <person name="Popov V.N."/>
        </authorList>
    </citation>
    <scope>NUCLEOTIDE SEQUENCE [LARGE SCALE GENOMIC DNA]</scope>
</reference>
<dbReference type="GO" id="GO:0005634">
    <property type="term" value="C:nucleus"/>
    <property type="evidence" value="ECO:0007669"/>
    <property type="project" value="UniProtKB-SubCell"/>
</dbReference>
<dbReference type="InterPro" id="IPR009057">
    <property type="entry name" value="Homeodomain-like_sf"/>
</dbReference>
<dbReference type="EMBL" id="CVRI01000054">
    <property type="protein sequence ID" value="CRL00406.1"/>
    <property type="molecule type" value="Genomic_DNA"/>
</dbReference>
<evidence type="ECO:0000256" key="6">
    <source>
        <dbReference type="PROSITE-ProRule" id="PRU00108"/>
    </source>
</evidence>
<evidence type="ECO:0000256" key="2">
    <source>
        <dbReference type="ARBA" id="ARBA00006503"/>
    </source>
</evidence>
<evidence type="ECO:0000256" key="5">
    <source>
        <dbReference type="ARBA" id="ARBA00023242"/>
    </source>
</evidence>
<dbReference type="PANTHER" id="PTHR46643">
    <property type="entry name" value="HOMEOBOX PROTEIN GOOSECOID-RELATED"/>
    <property type="match status" value="1"/>
</dbReference>
<keyword evidence="3 6" id="KW-0238">DNA-binding</keyword>
<dbReference type="GO" id="GO:0000981">
    <property type="term" value="F:DNA-binding transcription factor activity, RNA polymerase II-specific"/>
    <property type="evidence" value="ECO:0007669"/>
    <property type="project" value="InterPro"/>
</dbReference>
<feature type="compositionally biased region" description="Low complexity" evidence="8">
    <location>
        <begin position="301"/>
        <end position="312"/>
    </location>
</feature>
<dbReference type="Proteomes" id="UP000183832">
    <property type="component" value="Unassembled WGS sequence"/>
</dbReference>
<evidence type="ECO:0000256" key="3">
    <source>
        <dbReference type="ARBA" id="ARBA00023125"/>
    </source>
</evidence>
<protein>
    <submittedName>
        <fullName evidence="10">CLUMA_CG013673, isoform A</fullName>
    </submittedName>
</protein>
<dbReference type="PROSITE" id="PS50071">
    <property type="entry name" value="HOMEOBOX_2"/>
    <property type="match status" value="1"/>
</dbReference>
<dbReference type="OrthoDB" id="6159439at2759"/>
<evidence type="ECO:0000259" key="9">
    <source>
        <dbReference type="PROSITE" id="PS50071"/>
    </source>
</evidence>
<feature type="DNA-binding region" description="Homeobox" evidence="6">
    <location>
        <begin position="211"/>
        <end position="270"/>
    </location>
</feature>
<dbReference type="SMART" id="SM00389">
    <property type="entry name" value="HOX"/>
    <property type="match status" value="1"/>
</dbReference>
<name>A0A1J1IMT8_9DIPT</name>
<dbReference type="Pfam" id="PF00046">
    <property type="entry name" value="Homeodomain"/>
    <property type="match status" value="1"/>
</dbReference>
<comment type="subcellular location">
    <subcellularLocation>
        <location evidence="1 6 7">Nucleus</location>
    </subcellularLocation>
</comment>
<feature type="compositionally biased region" description="Low complexity" evidence="8">
    <location>
        <begin position="15"/>
        <end position="25"/>
    </location>
</feature>
<evidence type="ECO:0000256" key="7">
    <source>
        <dbReference type="RuleBase" id="RU000682"/>
    </source>
</evidence>
<dbReference type="PROSITE" id="PS00027">
    <property type="entry name" value="HOMEOBOX_1"/>
    <property type="match status" value="1"/>
</dbReference>
<dbReference type="InterPro" id="IPR017970">
    <property type="entry name" value="Homeobox_CS"/>
</dbReference>
<sequence>MPLSGLTIKTEYNLSEESSSPNSSPTMVETTQQLIRNRSSVSPNPRLSPKSQNFINSKMLISSHNLSLFEQRLNRNSLSDQKKSENVSSGEKTLNGSTSASSLFTIDSILAKQTRYSSDVSPSSSPNCETNAFKIGLVDSSPNRSRLPPAALFQHHPGLHITHLASNFGSPEFLVTYPNFYPNYMHAAQMLQAAQIHSHVSLNHGPPPKRKRRHRTIFTEEQLEQLEATFEKTHYPDVVLREQLAIKVDLKEERVEVWFKNRRAKWRKVKREEQERIRKLQEDHTNVSSNSISPEDQTDVNSLHNHNSSNFSHSDESDLEVA</sequence>
<organism evidence="10 11">
    <name type="scientific">Clunio marinus</name>
    <dbReference type="NCBI Taxonomy" id="568069"/>
    <lineage>
        <taxon>Eukaryota</taxon>
        <taxon>Metazoa</taxon>
        <taxon>Ecdysozoa</taxon>
        <taxon>Arthropoda</taxon>
        <taxon>Hexapoda</taxon>
        <taxon>Insecta</taxon>
        <taxon>Pterygota</taxon>
        <taxon>Neoptera</taxon>
        <taxon>Endopterygota</taxon>
        <taxon>Diptera</taxon>
        <taxon>Nematocera</taxon>
        <taxon>Chironomoidea</taxon>
        <taxon>Chironomidae</taxon>
        <taxon>Clunio</taxon>
    </lineage>
</organism>
<feature type="region of interest" description="Disordered" evidence="8">
    <location>
        <begin position="77"/>
        <end position="96"/>
    </location>
</feature>
<evidence type="ECO:0000256" key="4">
    <source>
        <dbReference type="ARBA" id="ARBA00023155"/>
    </source>
</evidence>
<dbReference type="PANTHER" id="PTHR46643:SF1">
    <property type="entry name" value="HOMEOBOX PROTEIN GOOSECOID-2"/>
    <property type="match status" value="1"/>
</dbReference>
<comment type="similarity">
    <text evidence="2">Belongs to the paired homeobox family. Bicoid subfamily.</text>
</comment>
<feature type="compositionally biased region" description="Polar residues" evidence="8">
    <location>
        <begin position="86"/>
        <end position="96"/>
    </location>
</feature>
<feature type="domain" description="Homeobox" evidence="9">
    <location>
        <begin position="209"/>
        <end position="269"/>
    </location>
</feature>
<keyword evidence="11" id="KW-1185">Reference proteome</keyword>
<accession>A0A1J1IMT8</accession>
<feature type="region of interest" description="Disordered" evidence="8">
    <location>
        <begin position="280"/>
        <end position="322"/>
    </location>
</feature>
<feature type="region of interest" description="Disordered" evidence="8">
    <location>
        <begin position="1"/>
        <end position="31"/>
    </location>
</feature>
<gene>
    <name evidence="10" type="ORF">CLUMA_CG013673</name>
</gene>
<dbReference type="InterPro" id="IPR001356">
    <property type="entry name" value="HD"/>
</dbReference>
<feature type="compositionally biased region" description="Polar residues" evidence="8">
    <location>
        <begin position="286"/>
        <end position="295"/>
    </location>
</feature>
<dbReference type="CDD" id="cd00086">
    <property type="entry name" value="homeodomain"/>
    <property type="match status" value="1"/>
</dbReference>
<keyword evidence="5 6" id="KW-0539">Nucleus</keyword>